<dbReference type="PATRIC" id="fig|1225176.3.peg.1031"/>
<dbReference type="InterPro" id="IPR043781">
    <property type="entry name" value="DUF5723"/>
</dbReference>
<feature type="domain" description="DUF5723" evidence="2">
    <location>
        <begin position="49"/>
        <end position="421"/>
    </location>
</feature>
<gene>
    <name evidence="3" type="ORF">B879_00966</name>
</gene>
<evidence type="ECO:0000313" key="4">
    <source>
        <dbReference type="Proteomes" id="UP000004478"/>
    </source>
</evidence>
<keyword evidence="4" id="KW-1185">Reference proteome</keyword>
<protein>
    <recommendedName>
        <fullName evidence="2">DUF5723 domain-containing protein</fullName>
    </recommendedName>
</protein>
<organism evidence="3 4">
    <name type="scientific">Cecembia lonarensis (strain CCUG 58316 / KCTC 22772 / LW9)</name>
    <dbReference type="NCBI Taxonomy" id="1225176"/>
    <lineage>
        <taxon>Bacteria</taxon>
        <taxon>Pseudomonadati</taxon>
        <taxon>Bacteroidota</taxon>
        <taxon>Cytophagia</taxon>
        <taxon>Cytophagales</taxon>
        <taxon>Cyclobacteriaceae</taxon>
        <taxon>Cecembia</taxon>
    </lineage>
</organism>
<evidence type="ECO:0000259" key="2">
    <source>
        <dbReference type="Pfam" id="PF18990"/>
    </source>
</evidence>
<dbReference type="OrthoDB" id="9805336at2"/>
<dbReference type="Proteomes" id="UP000004478">
    <property type="component" value="Unassembled WGS sequence"/>
</dbReference>
<keyword evidence="1" id="KW-0732">Signal</keyword>
<dbReference type="AlphaFoldDB" id="K1LE19"/>
<evidence type="ECO:0000256" key="1">
    <source>
        <dbReference type="SAM" id="SignalP"/>
    </source>
</evidence>
<comment type="caution">
    <text evidence="3">The sequence shown here is derived from an EMBL/GenBank/DDBJ whole genome shotgun (WGS) entry which is preliminary data.</text>
</comment>
<evidence type="ECO:0000313" key="3">
    <source>
        <dbReference type="EMBL" id="EKB50417.1"/>
    </source>
</evidence>
<accession>K1LE19</accession>
<reference evidence="3 4" key="1">
    <citation type="journal article" date="2012" name="J. Bacteriol.">
        <title>Draft Genome Sequence of Cecembia lonarensis Strain LW9T, Isolated from Lonar Lake, a Haloalkaline Lake in India.</title>
        <authorList>
            <person name="Shivaji S."/>
            <person name="Ara S."/>
            <person name="Singh A."/>
            <person name="Pinnaka A.K."/>
        </authorList>
    </citation>
    <scope>NUCLEOTIDE SEQUENCE [LARGE SCALE GENOMIC DNA]</scope>
    <source>
        <strain evidence="3 4">LW9</strain>
    </source>
</reference>
<sequence length="447" mass="49533">MHQKFIIIVFSLLSSNFLFAQNSFIGIQNSHRKSMHSILMNPAEIGNLGKKVEVNFFSVQGSVSNNILSFQDVINNPDDILDFTFQRANGPVNLRTNVEIVGPSVGFKWKRWGFGITSQSFASGHIIDLDPKLGESISSERLENSFNTFGINSPYNQRINLSGWTELGFTAGLEIFQLAAHSISVGSTFKLLFPYFYTNVGLDRINGTLIQENDEFYLTNTIGSAYFSYSNDLVDNNNLTFSASPFNFSNLNGLGLDLGANYKWQDQNVTKINAGLTIRNIGGMTLGANQTNTTYNVNIPGNERFRLDNLGGNLDDIERQIVESGYFALERQEEGLRAALPTLIAAYGEIRLSKLFYLSLYGQQKFGSTNRDEQLIAQNLLAITPRLMLGNFEIYSPWISYEVAGITGGLGLRFGGLFIGSHSVLTGLISDTKQADIHAGFSWGFGR</sequence>
<feature type="signal peptide" evidence="1">
    <location>
        <begin position="1"/>
        <end position="20"/>
    </location>
</feature>
<name>K1LE19_CECL9</name>
<dbReference type="EMBL" id="AMGM01000009">
    <property type="protein sequence ID" value="EKB50417.1"/>
    <property type="molecule type" value="Genomic_DNA"/>
</dbReference>
<dbReference type="RefSeq" id="WP_009184010.1">
    <property type="nucleotide sequence ID" value="NZ_AMGM01000009.1"/>
</dbReference>
<dbReference type="Pfam" id="PF18990">
    <property type="entry name" value="DUF5723"/>
    <property type="match status" value="1"/>
</dbReference>
<proteinExistence type="predicted"/>
<feature type="chain" id="PRO_5003847631" description="DUF5723 domain-containing protein" evidence="1">
    <location>
        <begin position="21"/>
        <end position="447"/>
    </location>
</feature>